<feature type="signal peptide" evidence="5">
    <location>
        <begin position="1"/>
        <end position="21"/>
    </location>
</feature>
<evidence type="ECO:0000256" key="5">
    <source>
        <dbReference type="SAM" id="SignalP"/>
    </source>
</evidence>
<dbReference type="SUPFAM" id="SSF53822">
    <property type="entry name" value="Periplasmic binding protein-like I"/>
    <property type="match status" value="1"/>
</dbReference>
<proteinExistence type="inferred from homology"/>
<dbReference type="InterPro" id="IPR028082">
    <property type="entry name" value="Peripla_BP_I"/>
</dbReference>
<dbReference type="Pfam" id="PF13458">
    <property type="entry name" value="Peripla_BP_6"/>
    <property type="match status" value="1"/>
</dbReference>
<dbReference type="InterPro" id="IPR028081">
    <property type="entry name" value="Leu-bd"/>
</dbReference>
<keyword evidence="8" id="KW-1185">Reference proteome</keyword>
<dbReference type="InterPro" id="IPR051010">
    <property type="entry name" value="BCAA_transport"/>
</dbReference>
<keyword evidence="3 5" id="KW-0732">Signal</keyword>
<feature type="domain" description="Leucine-binding protein" evidence="6">
    <location>
        <begin position="31"/>
        <end position="372"/>
    </location>
</feature>
<keyword evidence="4" id="KW-0029">Amino-acid transport</keyword>
<evidence type="ECO:0000313" key="7">
    <source>
        <dbReference type="EMBL" id="ROQ01833.1"/>
    </source>
</evidence>
<dbReference type="PRINTS" id="PR00337">
    <property type="entry name" value="LEUILEVALBP"/>
</dbReference>
<protein>
    <submittedName>
        <fullName evidence="7">Amino acid/amide ABC transporter substrate-binding protein (HAAT family)</fullName>
    </submittedName>
</protein>
<dbReference type="GO" id="GO:0006865">
    <property type="term" value="P:amino acid transport"/>
    <property type="evidence" value="ECO:0007669"/>
    <property type="project" value="UniProtKB-KW"/>
</dbReference>
<evidence type="ECO:0000256" key="3">
    <source>
        <dbReference type="ARBA" id="ARBA00022729"/>
    </source>
</evidence>
<comment type="similarity">
    <text evidence="1">Belongs to the leucine-binding protein family.</text>
</comment>
<evidence type="ECO:0000256" key="4">
    <source>
        <dbReference type="ARBA" id="ARBA00022970"/>
    </source>
</evidence>
<evidence type="ECO:0000256" key="2">
    <source>
        <dbReference type="ARBA" id="ARBA00022448"/>
    </source>
</evidence>
<dbReference type="PANTHER" id="PTHR30483">
    <property type="entry name" value="LEUCINE-SPECIFIC-BINDING PROTEIN"/>
    <property type="match status" value="1"/>
</dbReference>
<sequence>MTRLSILATAAVLAMAGSATAQDAPKDPPVIKIGAIFAMSGQASWYGQVMSQGMRLAVDEINAKGGVDGIKLEAVIEDHKGAGGAEGVAAINRLMSLHGTKIVMTSFTGPTLGIAPIADQNNIFLINGGGVGVKMVGASKYIVHNRSLSSDLALGALQVAQEMGLKKMGQLHWKNDVGDYIVSSAEPVWKKGGGTIVATEAVPQGATNMDTQVAKVRAANPDVVGMWMFTPEVGLAVKRVREFGMKQPVIGVEFTANDAKVAGATAEGFLYINDYFKPSDDQPWSKQFAAAYEKRWGQAPEFYGANYYEGVYMAAELAKRSRKKGGDYLNGERLKAALYENPKIDSVYGGQMTFQENGVAQKRVGLFKVEGGTGVFQKFVDLK</sequence>
<accession>A0A3N1MDN7</accession>
<reference evidence="7 8" key="1">
    <citation type="submission" date="2018-11" db="EMBL/GenBank/DDBJ databases">
        <title>Genomic Encyclopedia of Type Strains, Phase IV (KMG-IV): sequencing the most valuable type-strain genomes for metagenomic binning, comparative biology and taxonomic classification.</title>
        <authorList>
            <person name="Goeker M."/>
        </authorList>
    </citation>
    <scope>NUCLEOTIDE SEQUENCE [LARGE SCALE GENOMIC DNA]</scope>
    <source>
        <strain evidence="7 8">DSM 5900</strain>
    </source>
</reference>
<evidence type="ECO:0000256" key="1">
    <source>
        <dbReference type="ARBA" id="ARBA00010062"/>
    </source>
</evidence>
<dbReference type="Proteomes" id="UP000278222">
    <property type="component" value="Unassembled WGS sequence"/>
</dbReference>
<name>A0A3N1MDN7_9PROT</name>
<evidence type="ECO:0000313" key="8">
    <source>
        <dbReference type="Proteomes" id="UP000278222"/>
    </source>
</evidence>
<keyword evidence="2" id="KW-0813">Transport</keyword>
<evidence type="ECO:0000259" key="6">
    <source>
        <dbReference type="Pfam" id="PF13458"/>
    </source>
</evidence>
<gene>
    <name evidence="7" type="ORF">EDC65_1020</name>
</gene>
<dbReference type="OrthoDB" id="6083760at2"/>
<dbReference type="RefSeq" id="WP_123688557.1">
    <property type="nucleotide sequence ID" value="NZ_AP019700.1"/>
</dbReference>
<comment type="caution">
    <text evidence="7">The sequence shown here is derived from an EMBL/GenBank/DDBJ whole genome shotgun (WGS) entry which is preliminary data.</text>
</comment>
<dbReference type="PANTHER" id="PTHR30483:SF6">
    <property type="entry name" value="PERIPLASMIC BINDING PROTEIN OF ABC TRANSPORTER FOR NATURAL AMINO ACIDS"/>
    <property type="match status" value="1"/>
</dbReference>
<feature type="chain" id="PRO_5018264075" evidence="5">
    <location>
        <begin position="22"/>
        <end position="383"/>
    </location>
</feature>
<dbReference type="InterPro" id="IPR000709">
    <property type="entry name" value="Leu_Ile_Val-bd"/>
</dbReference>
<dbReference type="AlphaFoldDB" id="A0A3N1MDN7"/>
<organism evidence="7 8">
    <name type="scientific">Stella humosa</name>
    <dbReference type="NCBI Taxonomy" id="94"/>
    <lineage>
        <taxon>Bacteria</taxon>
        <taxon>Pseudomonadati</taxon>
        <taxon>Pseudomonadota</taxon>
        <taxon>Alphaproteobacteria</taxon>
        <taxon>Rhodospirillales</taxon>
        <taxon>Stellaceae</taxon>
        <taxon>Stella</taxon>
    </lineage>
</organism>
<dbReference type="Gene3D" id="3.40.50.2300">
    <property type="match status" value="2"/>
</dbReference>
<dbReference type="EMBL" id="RJKX01000011">
    <property type="protein sequence ID" value="ROQ01833.1"/>
    <property type="molecule type" value="Genomic_DNA"/>
</dbReference>